<name>B6BLE1_SULGG</name>
<dbReference type="InterPro" id="IPR043128">
    <property type="entry name" value="Rev_trsase/Diguanyl_cyclase"/>
</dbReference>
<evidence type="ECO:0000259" key="2">
    <source>
        <dbReference type="PROSITE" id="PS50887"/>
    </source>
</evidence>
<dbReference type="InterPro" id="IPR050706">
    <property type="entry name" value="Cyclic-di-GMP_PDE-like"/>
</dbReference>
<dbReference type="PANTHER" id="PTHR33121:SF71">
    <property type="entry name" value="OXYGEN SENSOR PROTEIN DOSP"/>
    <property type="match status" value="1"/>
</dbReference>
<sequence>MLIEYMNKGLFGEELKSENNSEETISVSKIKNRNMIFSRYFTDHMTNLPNVYQLRRDLENQEEFTLIIFNVDNFRTINNFYGCMVGDYVIEELGQYFKHNLQNHKTYRLTGDEFAFVIAKKMFFYDIKEHLVNLCEEMKDFIVKYIDSNIYVDFTLASSASKDNYNIFSKVSMALRHAKDTGSNFWIYEDTMNFEQDYAIKLQLSETVREAVGNYRIIPYYQAIVDTKTSKIQKYECLARLVDINGKIVSPLLFIPIAKKIKYYSMVTKIIIDKSFKNFETLDSEFSINLSIEDIVKKDMFDFIMDKLKNSNISDKVTFEILESDAIEDFEKVDRFIKEVRRYGAKIAIDDFGSGYSNFSYLTKINADYIKIDGSLVKNIDKDNNSFIVVESIVQFAKKLGIKTIAEYVCSSAVFEKVKELKIDYSQGFYIDEPSLFT</sequence>
<proteinExistence type="predicted"/>
<dbReference type="CDD" id="cd01949">
    <property type="entry name" value="GGDEF"/>
    <property type="match status" value="1"/>
</dbReference>
<dbReference type="OrthoDB" id="9790732at2"/>
<dbReference type="AlphaFoldDB" id="B6BLE1"/>
<dbReference type="EMBL" id="AFRZ01000001">
    <property type="protein sequence ID" value="EHP28595.1"/>
    <property type="molecule type" value="Genomic_DNA"/>
</dbReference>
<feature type="domain" description="EAL" evidence="1">
    <location>
        <begin position="201"/>
        <end position="438"/>
    </location>
</feature>
<dbReference type="PATRIC" id="fig|929558.5.peg.67"/>
<accession>H1FRP2</accession>
<dbReference type="NCBIfam" id="TIGR00254">
    <property type="entry name" value="GGDEF"/>
    <property type="match status" value="1"/>
</dbReference>
<keyword evidence="4" id="KW-1185">Reference proteome</keyword>
<organism evidence="3 4">
    <name type="scientific">Sulfurimonas gotlandica (strain DSM 19862 / JCM 16533 / GD1)</name>
    <dbReference type="NCBI Taxonomy" id="929558"/>
    <lineage>
        <taxon>Bacteria</taxon>
        <taxon>Pseudomonadati</taxon>
        <taxon>Campylobacterota</taxon>
        <taxon>Epsilonproteobacteria</taxon>
        <taxon>Campylobacterales</taxon>
        <taxon>Sulfurimonadaceae</taxon>
        <taxon>Sulfurimonas</taxon>
    </lineage>
</organism>
<reference evidence="3 4" key="1">
    <citation type="journal article" date="2012" name="Proc. Natl. Acad. Sci. U.S.A.">
        <title>Genome and physiology of a model Epsilonproteobacterium responsible for sulfide detoxification in marine oxygen depletion zones.</title>
        <authorList>
            <person name="Grote J."/>
            <person name="Schott T."/>
            <person name="Bruckner C.G."/>
            <person name="Glockner F.O."/>
            <person name="Jost G."/>
            <person name="Teeling H."/>
            <person name="Labrenz M."/>
            <person name="Jurgens K."/>
        </authorList>
    </citation>
    <scope>NUCLEOTIDE SEQUENCE [LARGE SCALE GENOMIC DNA]</scope>
    <source>
        <strain evidence="3 4">GD1</strain>
    </source>
</reference>
<dbReference type="Gene3D" id="3.20.20.450">
    <property type="entry name" value="EAL domain"/>
    <property type="match status" value="1"/>
</dbReference>
<dbReference type="SMART" id="SM00267">
    <property type="entry name" value="GGDEF"/>
    <property type="match status" value="1"/>
</dbReference>
<dbReference type="SUPFAM" id="SSF55073">
    <property type="entry name" value="Nucleotide cyclase"/>
    <property type="match status" value="1"/>
</dbReference>
<dbReference type="CDD" id="cd01948">
    <property type="entry name" value="EAL"/>
    <property type="match status" value="1"/>
</dbReference>
<dbReference type="InterPro" id="IPR001633">
    <property type="entry name" value="EAL_dom"/>
</dbReference>
<evidence type="ECO:0000313" key="4">
    <source>
        <dbReference type="Proteomes" id="UP000006431"/>
    </source>
</evidence>
<dbReference type="eggNOG" id="COG2200">
    <property type="taxonomic scope" value="Bacteria"/>
</dbReference>
<dbReference type="PANTHER" id="PTHR33121">
    <property type="entry name" value="CYCLIC DI-GMP PHOSPHODIESTERASE PDEF"/>
    <property type="match status" value="1"/>
</dbReference>
<dbReference type="PROSITE" id="PS50887">
    <property type="entry name" value="GGDEF"/>
    <property type="match status" value="1"/>
</dbReference>
<dbReference type="HOGENOM" id="CLU_000445_70_50_7"/>
<dbReference type="Proteomes" id="UP000006431">
    <property type="component" value="Unassembled WGS sequence"/>
</dbReference>
<dbReference type="eggNOG" id="COG2199">
    <property type="taxonomic scope" value="Bacteria"/>
</dbReference>
<dbReference type="PROSITE" id="PS50883">
    <property type="entry name" value="EAL"/>
    <property type="match status" value="1"/>
</dbReference>
<accession>B6BLE1</accession>
<feature type="domain" description="GGDEF" evidence="2">
    <location>
        <begin position="62"/>
        <end position="191"/>
    </location>
</feature>
<dbReference type="InterPro" id="IPR000160">
    <property type="entry name" value="GGDEF_dom"/>
</dbReference>
<gene>
    <name evidence="3" type="ORF">SMGD1_0068</name>
</gene>
<dbReference type="Pfam" id="PF00563">
    <property type="entry name" value="EAL"/>
    <property type="match status" value="1"/>
</dbReference>
<evidence type="ECO:0000313" key="3">
    <source>
        <dbReference type="EMBL" id="EHP28595.1"/>
    </source>
</evidence>
<dbReference type="Gene3D" id="3.30.70.270">
    <property type="match status" value="1"/>
</dbReference>
<dbReference type="SUPFAM" id="SSF141868">
    <property type="entry name" value="EAL domain-like"/>
    <property type="match status" value="1"/>
</dbReference>
<dbReference type="SMART" id="SM00052">
    <property type="entry name" value="EAL"/>
    <property type="match status" value="1"/>
</dbReference>
<dbReference type="Pfam" id="PF00990">
    <property type="entry name" value="GGDEF"/>
    <property type="match status" value="1"/>
</dbReference>
<dbReference type="InterPro" id="IPR029787">
    <property type="entry name" value="Nucleotide_cyclase"/>
</dbReference>
<dbReference type="InterPro" id="IPR035919">
    <property type="entry name" value="EAL_sf"/>
</dbReference>
<protein>
    <submittedName>
        <fullName evidence="3">EAL/GGDEF domain protein</fullName>
    </submittedName>
</protein>
<dbReference type="GO" id="GO:0071111">
    <property type="term" value="F:cyclic-guanylate-specific phosphodiesterase activity"/>
    <property type="evidence" value="ECO:0007669"/>
    <property type="project" value="InterPro"/>
</dbReference>
<comment type="caution">
    <text evidence="3">The sequence shown here is derived from an EMBL/GenBank/DDBJ whole genome shotgun (WGS) entry which is preliminary data.</text>
</comment>
<evidence type="ECO:0000259" key="1">
    <source>
        <dbReference type="PROSITE" id="PS50883"/>
    </source>
</evidence>
<dbReference type="STRING" id="929558.SMGD1_0068"/>